<evidence type="ECO:0000256" key="1">
    <source>
        <dbReference type="ARBA" id="ARBA00002791"/>
    </source>
</evidence>
<dbReference type="UniPathway" id="UPA00378"/>
<evidence type="ECO:0000256" key="11">
    <source>
        <dbReference type="RuleBase" id="RU361143"/>
    </source>
</evidence>
<evidence type="ECO:0000256" key="9">
    <source>
        <dbReference type="ARBA" id="ARBA00022989"/>
    </source>
</evidence>
<dbReference type="PANTHER" id="PTHR21049:SF0">
    <property type="entry name" value="DOLICHYL-DIPHOSPHOOLIGOSACCHARIDE--PROTEIN GLYCOSYLTRANSFERASE SUBUNIT 1"/>
    <property type="match status" value="1"/>
</dbReference>
<keyword evidence="6 11" id="KW-0812">Transmembrane</keyword>
<name>A0A7M7JTT5_VARDE</name>
<comment type="subunit">
    <text evidence="11">Component of the oligosaccharyltransferase (OST) complex.</text>
</comment>
<feature type="transmembrane region" description="Helical" evidence="11">
    <location>
        <begin position="440"/>
        <end position="459"/>
    </location>
</feature>
<protein>
    <recommendedName>
        <fullName evidence="5 11">Dolichyl-diphosphooligosaccharide--protein glycosyltransferase subunit 1</fullName>
    </recommendedName>
</protein>
<organism evidence="12 13">
    <name type="scientific">Varroa destructor</name>
    <name type="common">Honeybee mite</name>
    <dbReference type="NCBI Taxonomy" id="109461"/>
    <lineage>
        <taxon>Eukaryota</taxon>
        <taxon>Metazoa</taxon>
        <taxon>Ecdysozoa</taxon>
        <taxon>Arthropoda</taxon>
        <taxon>Chelicerata</taxon>
        <taxon>Arachnida</taxon>
        <taxon>Acari</taxon>
        <taxon>Parasitiformes</taxon>
        <taxon>Mesostigmata</taxon>
        <taxon>Gamasina</taxon>
        <taxon>Dermanyssoidea</taxon>
        <taxon>Varroidae</taxon>
        <taxon>Varroa</taxon>
    </lineage>
</organism>
<evidence type="ECO:0000256" key="10">
    <source>
        <dbReference type="ARBA" id="ARBA00023136"/>
    </source>
</evidence>
<dbReference type="Pfam" id="PF04597">
    <property type="entry name" value="Ribophorin_I"/>
    <property type="match status" value="1"/>
</dbReference>
<keyword evidence="9 11" id="KW-1133">Transmembrane helix</keyword>
<dbReference type="FunCoup" id="A0A7M7JTT5">
    <property type="interactions" value="1920"/>
</dbReference>
<evidence type="ECO:0000256" key="2">
    <source>
        <dbReference type="ARBA" id="ARBA00004115"/>
    </source>
</evidence>
<comment type="function">
    <text evidence="1 11">Subunit of the oligosaccharyl transferase (OST) complex that catalyzes the initial transfer of a defined glycan (Glc(3)Man(9)GlcNAc(2) in eukaryotes) from the lipid carrier dolichol-pyrophosphate to an asparagine residue within an Asn-X-Ser/Thr consensus motif in nascent polypeptide chains, the first step in protein N-glycosylation. N-glycosylation occurs cotranslationally and the complex associates with the Sec61 complex at the channel-forming translocon complex that mediates protein translocation across the endoplasmic reticulum (ER). All subunits are required for a maximal enzyme activity.</text>
</comment>
<dbReference type="InterPro" id="IPR007676">
    <property type="entry name" value="Ribophorin_I"/>
</dbReference>
<evidence type="ECO:0000256" key="6">
    <source>
        <dbReference type="ARBA" id="ARBA00022692"/>
    </source>
</evidence>
<evidence type="ECO:0000256" key="3">
    <source>
        <dbReference type="ARBA" id="ARBA00004922"/>
    </source>
</evidence>
<dbReference type="PANTHER" id="PTHR21049">
    <property type="entry name" value="RIBOPHORIN I"/>
    <property type="match status" value="1"/>
</dbReference>
<evidence type="ECO:0000256" key="8">
    <source>
        <dbReference type="ARBA" id="ARBA00022824"/>
    </source>
</evidence>
<evidence type="ECO:0000256" key="5">
    <source>
        <dbReference type="ARBA" id="ARBA00017611"/>
    </source>
</evidence>
<dbReference type="KEGG" id="vde:111246173"/>
<evidence type="ECO:0000313" key="12">
    <source>
        <dbReference type="EnsemblMetazoa" id="XP_022651056"/>
    </source>
</evidence>
<dbReference type="RefSeq" id="XP_022651056.1">
    <property type="nucleotide sequence ID" value="XM_022795321.1"/>
</dbReference>
<sequence>MILANLCEFGKNMLISTWLIVLLALTGGVLTQDVGSLENTNIERTIDIASQLVRTTVKISVENKGSTPVSNYYFALHPTEVKHLSFISATSEAIPLTVVVDKAASPDNAVLYKISLPTPLSPGKSIKLDVMTVLTHQLQPFPAQVQQGDKQLVIYRGSHHQLSPYFTTRQTTKIRLASNRVESYTNTEKPNAQSESSVTYGQYTNVAPYTRVPFKVHYENHKSFLVVKNLKRWIEVSHWGTIQVEETLDVKHEGAELKGSFSRYDFQREIGSSPAVKSFKTFLPLGARDVYYRDEIGNISTSRMRVRFDSVEVELRPRFPLFGGWKTHYVLGYSIPTTDFLLHDGSDGFVLKINFIDHIFDDAVIDSAVVKIVLPEGSKDIRLKLPFMTKRHADERHYTYLDTTGRPVVVLSKENLVEDHIQQLEVHYRFNKMLMFQEPLLVAVALLLLFLTVIVYVRLDFSIRSDPGQELKWKLDSLLERASRVQDKRDALYNGMDQALAKYKLSRDQAGFEALMKRHTVGHRTACEEMAVLEEEAKNGKLPISAQETIQELNRQDKALREHMTAQVAILEKFILGKLNKQQYTDQEMALTKKKQEVYEKIKDIASKL</sequence>
<reference evidence="12" key="1">
    <citation type="submission" date="2021-01" db="UniProtKB">
        <authorList>
            <consortium name="EnsemblMetazoa"/>
        </authorList>
    </citation>
    <scope>IDENTIFICATION</scope>
</reference>
<evidence type="ECO:0000256" key="4">
    <source>
        <dbReference type="ARBA" id="ARBA00008905"/>
    </source>
</evidence>
<keyword evidence="13" id="KW-1185">Reference proteome</keyword>
<dbReference type="GO" id="GO:0018279">
    <property type="term" value="P:protein N-linked glycosylation via asparagine"/>
    <property type="evidence" value="ECO:0007669"/>
    <property type="project" value="TreeGrafter"/>
</dbReference>
<keyword evidence="8 11" id="KW-0256">Endoplasmic reticulum</keyword>
<proteinExistence type="inferred from homology"/>
<evidence type="ECO:0000256" key="7">
    <source>
        <dbReference type="ARBA" id="ARBA00022729"/>
    </source>
</evidence>
<feature type="signal peptide" evidence="11">
    <location>
        <begin position="1"/>
        <end position="31"/>
    </location>
</feature>
<feature type="chain" id="PRO_5029931450" description="Dolichyl-diphosphooligosaccharide--protein glycosyltransferase subunit 1" evidence="11">
    <location>
        <begin position="32"/>
        <end position="609"/>
    </location>
</feature>
<comment type="pathway">
    <text evidence="3 11">Protein modification; protein glycosylation.</text>
</comment>
<evidence type="ECO:0000313" key="13">
    <source>
        <dbReference type="Proteomes" id="UP000594260"/>
    </source>
</evidence>
<dbReference type="AlphaFoldDB" id="A0A7M7JTT5"/>
<dbReference type="GO" id="GO:0008250">
    <property type="term" value="C:oligosaccharyltransferase complex"/>
    <property type="evidence" value="ECO:0007669"/>
    <property type="project" value="UniProtKB-UniRule"/>
</dbReference>
<dbReference type="OMA" id="RYEYARE"/>
<keyword evidence="10 11" id="KW-0472">Membrane</keyword>
<accession>A0A7M7JTT5</accession>
<keyword evidence="7 11" id="KW-0732">Signal</keyword>
<comment type="similarity">
    <text evidence="4 11">Belongs to the OST1 family.</text>
</comment>
<comment type="subcellular location">
    <subcellularLocation>
        <location evidence="2 11">Endoplasmic reticulum membrane</location>
        <topology evidence="2 11">Single-pass type I membrane protein</topology>
    </subcellularLocation>
</comment>
<dbReference type="GeneID" id="111246173"/>
<dbReference type="EnsemblMetazoa" id="XM_022795321">
    <property type="protein sequence ID" value="XP_022651056"/>
    <property type="gene ID" value="LOC111246173"/>
</dbReference>
<dbReference type="OrthoDB" id="310030at2759"/>
<dbReference type="InParanoid" id="A0A7M7JTT5"/>
<dbReference type="Proteomes" id="UP000594260">
    <property type="component" value="Unplaced"/>
</dbReference>